<dbReference type="Gene3D" id="2.120.10.80">
    <property type="entry name" value="Kelch-type beta propeller"/>
    <property type="match status" value="1"/>
</dbReference>
<dbReference type="EC" id="2.1.1.290" evidence="5"/>
<feature type="compositionally biased region" description="Basic and acidic residues" evidence="14">
    <location>
        <begin position="1"/>
        <end position="13"/>
    </location>
</feature>
<dbReference type="PANTHER" id="PTHR46529:SF1">
    <property type="entry name" value="TRNA WYBUTOSINE-SYNTHESIZING PROTEIN 4"/>
    <property type="match status" value="1"/>
</dbReference>
<evidence type="ECO:0000256" key="5">
    <source>
        <dbReference type="ARBA" id="ARBA00012779"/>
    </source>
</evidence>
<comment type="pathway">
    <text evidence="2">tRNA modification; wybutosine-tRNA(Phe) biosynthesis.</text>
</comment>
<dbReference type="Pfam" id="PF04072">
    <property type="entry name" value="LCM"/>
    <property type="match status" value="1"/>
</dbReference>
<dbReference type="Pfam" id="PF13418">
    <property type="entry name" value="Beta-prop_TYW4"/>
    <property type="match status" value="1"/>
</dbReference>
<evidence type="ECO:0000256" key="7">
    <source>
        <dbReference type="ARBA" id="ARBA00022603"/>
    </source>
</evidence>
<comment type="similarity">
    <text evidence="3">Belongs to the methyltransferase superfamily. LCMT family.</text>
</comment>
<evidence type="ECO:0000256" key="12">
    <source>
        <dbReference type="ARBA" id="ARBA00030847"/>
    </source>
</evidence>
<dbReference type="PANTHER" id="PTHR46529">
    <property type="entry name" value="TRNA WYBUTOSINE-SYNTHESIZING PROTEIN 4"/>
    <property type="match status" value="1"/>
</dbReference>
<keyword evidence="9" id="KW-0949">S-adenosyl-L-methionine</keyword>
<dbReference type="InterPro" id="IPR007213">
    <property type="entry name" value="Ppm1/Ppm2/Tcmp"/>
</dbReference>
<dbReference type="Gene3D" id="3.40.50.150">
    <property type="entry name" value="Vaccinia Virus protein VP39"/>
    <property type="match status" value="1"/>
</dbReference>
<comment type="catalytic activity">
    <reaction evidence="1">
        <text>7-[(3S)-3-amino-3-carboxypropyl]wyosine(37) in tRNA(Phe) + S-adenosyl-L-methionine = 7-[(3S)-(3-amino-3-methoxycarbonyl)propyl]wyosine(37) in tRNA(Phe) + S-adenosyl-L-homocysteine</text>
        <dbReference type="Rhea" id="RHEA:36903"/>
        <dbReference type="Rhea" id="RHEA-COMP:10379"/>
        <dbReference type="Rhea" id="RHEA-COMP:11844"/>
        <dbReference type="ChEBI" id="CHEBI:57856"/>
        <dbReference type="ChEBI" id="CHEBI:59789"/>
        <dbReference type="ChEBI" id="CHEBI:73543"/>
        <dbReference type="ChEBI" id="CHEBI:74275"/>
        <dbReference type="EC" id="2.1.1.290"/>
    </reaction>
</comment>
<comment type="catalytic activity">
    <reaction evidence="13">
        <text>7-[(3S)-(3-amino-3-methoxycarbonyl)propyl]wyosine(37) in tRNA(Phe) + S-adenosyl-L-methionine + CO2 = wybutosine(37) in tRNA(Phe) + S-adenosyl-L-homocysteine + 2 H(+)</text>
        <dbReference type="Rhea" id="RHEA:37119"/>
        <dbReference type="Rhea" id="RHEA-COMP:11844"/>
        <dbReference type="Rhea" id="RHEA-COMP:11847"/>
        <dbReference type="ChEBI" id="CHEBI:15378"/>
        <dbReference type="ChEBI" id="CHEBI:16526"/>
        <dbReference type="ChEBI" id="CHEBI:57856"/>
        <dbReference type="ChEBI" id="CHEBI:59789"/>
        <dbReference type="ChEBI" id="CHEBI:73544"/>
        <dbReference type="ChEBI" id="CHEBI:74275"/>
        <dbReference type="EC" id="2.3.1.231"/>
    </reaction>
</comment>
<organism evidence="15 16">
    <name type="scientific">[Candida] anglica</name>
    <dbReference type="NCBI Taxonomy" id="148631"/>
    <lineage>
        <taxon>Eukaryota</taxon>
        <taxon>Fungi</taxon>
        <taxon>Dikarya</taxon>
        <taxon>Ascomycota</taxon>
        <taxon>Saccharomycotina</taxon>
        <taxon>Pichiomycetes</taxon>
        <taxon>Debaryomycetaceae</taxon>
        <taxon>Kurtzmaniella</taxon>
    </lineage>
</organism>
<evidence type="ECO:0000256" key="9">
    <source>
        <dbReference type="ARBA" id="ARBA00022691"/>
    </source>
</evidence>
<evidence type="ECO:0000256" key="3">
    <source>
        <dbReference type="ARBA" id="ARBA00010703"/>
    </source>
</evidence>
<dbReference type="InterPro" id="IPR015915">
    <property type="entry name" value="Kelch-typ_b-propeller"/>
</dbReference>
<evidence type="ECO:0000256" key="14">
    <source>
        <dbReference type="SAM" id="MobiDB-lite"/>
    </source>
</evidence>
<evidence type="ECO:0000313" key="16">
    <source>
        <dbReference type="Proteomes" id="UP001497600"/>
    </source>
</evidence>
<reference evidence="15 16" key="1">
    <citation type="submission" date="2024-01" db="EMBL/GenBank/DDBJ databases">
        <authorList>
            <consortium name="Genoscope - CEA"/>
            <person name="William W."/>
        </authorList>
    </citation>
    <scope>NUCLEOTIDE SEQUENCE [LARGE SCALE GENOMIC DNA]</scope>
    <source>
        <strain evidence="15 16">29B2s-10</strain>
    </source>
</reference>
<keyword evidence="10" id="KW-0819">tRNA processing</keyword>
<accession>A0ABP0EED2</accession>
<dbReference type="Proteomes" id="UP001497600">
    <property type="component" value="Chromosome E"/>
</dbReference>
<proteinExistence type="inferred from homology"/>
<evidence type="ECO:0000256" key="8">
    <source>
        <dbReference type="ARBA" id="ARBA00022679"/>
    </source>
</evidence>
<keyword evidence="16" id="KW-1185">Reference proteome</keyword>
<dbReference type="EMBL" id="OZ004257">
    <property type="protein sequence ID" value="CAK7908469.1"/>
    <property type="molecule type" value="Genomic_DNA"/>
</dbReference>
<keyword evidence="8" id="KW-0808">Transferase</keyword>
<feature type="compositionally biased region" description="Basic residues" evidence="14">
    <location>
        <begin position="22"/>
        <end position="34"/>
    </location>
</feature>
<dbReference type="InterPro" id="IPR011043">
    <property type="entry name" value="Gal_Oxase/kelch_b-propeller"/>
</dbReference>
<name>A0ABP0EED2_9ASCO</name>
<sequence length="680" mass="77120">MTSSTKKPEEETKPLTANQLARQRKKIEKDRRRKQYEDIQIQGTNNSSIVSKRSVEMLYTTKLNPEMGEWFKYFVKNPKRRSPAINRGYWIRMESIKQLILRIIEQNKDNDNIISIVNLGCGFDPVPFQLLSEFRTTQPELLKRINFIDIDYPDLVQNKLNMINESNEILSIIGESHTTHKDLGIILSTENYSLVGCNLRDSELFNRQLSTINSSATTSIFIAEVSLAYMKPEHANPVIANASKYPNSHFIILEQLLPSGVNHPFAKKMMYHFAHLRSPLGCVEKYPLISDQVERFKQYYHTVEANDLMYNWEHLTTNELKRKVSEIESFDEWEEFIIFCQHYVIVHATNTEGGEVYPSTPDKSIEEFEIDSEFIVESKPLEGFERKFPGVCNITQDKALVFGGSGQTRSNEVYEIPLTMDEQPKKLENTGEIPLARQGHTFTQINSNSALLIGGRSRPGVEYSDVYKYSINKEVEGGVWEKLGNVEETMARHSTMKLNDTQVLIFNKNGFSIYNHEKNELEKVLINGCHLSNFISSGVCYSNNVGYIVGGMKSETEPTVSDTIYKFTVKQNEGKSIEIFVEEYLKHLSMSRIGCGCHILGNKLIIAGGANPYKLLGTKLCVLTVDLDSKEIKYLPADEMLIGCGTAKLNDDGVSFVAGGGVCYSFGSYYNGVVSITKTH</sequence>
<evidence type="ECO:0000256" key="11">
    <source>
        <dbReference type="ARBA" id="ARBA00029750"/>
    </source>
</evidence>
<evidence type="ECO:0000256" key="13">
    <source>
        <dbReference type="ARBA" id="ARBA00049250"/>
    </source>
</evidence>
<evidence type="ECO:0000256" key="6">
    <source>
        <dbReference type="ARBA" id="ARBA00018045"/>
    </source>
</evidence>
<keyword evidence="7" id="KW-0489">Methyltransferase</keyword>
<feature type="region of interest" description="Disordered" evidence="14">
    <location>
        <begin position="1"/>
        <end position="39"/>
    </location>
</feature>
<dbReference type="InterPro" id="IPR029063">
    <property type="entry name" value="SAM-dependent_MTases_sf"/>
</dbReference>
<evidence type="ECO:0000256" key="4">
    <source>
        <dbReference type="ARBA" id="ARBA00012155"/>
    </source>
</evidence>
<dbReference type="SUPFAM" id="SSF53335">
    <property type="entry name" value="S-adenosyl-L-methionine-dependent methyltransferases"/>
    <property type="match status" value="1"/>
</dbReference>
<evidence type="ECO:0000256" key="1">
    <source>
        <dbReference type="ARBA" id="ARBA00001806"/>
    </source>
</evidence>
<gene>
    <name evidence="15" type="primary">PPM2</name>
    <name evidence="15" type="ORF">CAAN4_E10396</name>
</gene>
<evidence type="ECO:0000256" key="2">
    <source>
        <dbReference type="ARBA" id="ARBA00004797"/>
    </source>
</evidence>
<protein>
    <recommendedName>
        <fullName evidence="6">tRNA wybutosine-synthesizing protein 4</fullName>
        <ecNumber evidence="5">2.1.1.290</ecNumber>
        <ecNumber evidence="4">2.3.1.231</ecNumber>
    </recommendedName>
    <alternativeName>
        <fullName evidence="12">tRNA(Phe) (7-(3-amino-3-(methoxycarbonyl)propyl)wyosine(37)-N)-methoxycarbonyltransferase</fullName>
    </alternativeName>
    <alternativeName>
        <fullName evidence="11">tRNA(Phe) (7-(3-amino-3-carboxypropyl)wyosine(37)-O)-methyltransferase</fullName>
    </alternativeName>
</protein>
<dbReference type="EC" id="2.3.1.231" evidence="4"/>
<evidence type="ECO:0000313" key="15">
    <source>
        <dbReference type="EMBL" id="CAK7908469.1"/>
    </source>
</evidence>
<evidence type="ECO:0000256" key="10">
    <source>
        <dbReference type="ARBA" id="ARBA00022694"/>
    </source>
</evidence>
<dbReference type="SUPFAM" id="SSF50965">
    <property type="entry name" value="Galactose oxidase, central domain"/>
    <property type="match status" value="1"/>
</dbReference>